<dbReference type="SUPFAM" id="SSF55874">
    <property type="entry name" value="ATPase domain of HSP90 chaperone/DNA topoisomerase II/histidine kinase"/>
    <property type="match status" value="1"/>
</dbReference>
<dbReference type="InterPro" id="IPR011990">
    <property type="entry name" value="TPR-like_helical_dom_sf"/>
</dbReference>
<dbReference type="PANTHER" id="PTHR24421">
    <property type="entry name" value="NITRATE/NITRITE SENSOR PROTEIN NARX-RELATED"/>
    <property type="match status" value="1"/>
</dbReference>
<keyword evidence="2" id="KW-0418">Kinase</keyword>
<proteinExistence type="predicted"/>
<dbReference type="InterPro" id="IPR003594">
    <property type="entry name" value="HATPase_dom"/>
</dbReference>
<gene>
    <name evidence="7" type="ORF">GCM10009118_12790</name>
</gene>
<feature type="repeat" description="TPR" evidence="4">
    <location>
        <begin position="104"/>
        <end position="137"/>
    </location>
</feature>
<dbReference type="Gene3D" id="1.20.5.1930">
    <property type="match status" value="1"/>
</dbReference>
<dbReference type="Gene3D" id="3.30.565.10">
    <property type="entry name" value="Histidine kinase-like ATPase, C-terminal domain"/>
    <property type="match status" value="1"/>
</dbReference>
<accession>A0ABN1MNP8</accession>
<keyword evidence="8" id="KW-1185">Reference proteome</keyword>
<dbReference type="EMBL" id="BAAAFH010000007">
    <property type="protein sequence ID" value="GAA0874871.1"/>
    <property type="molecule type" value="Genomic_DNA"/>
</dbReference>
<dbReference type="Pfam" id="PF02518">
    <property type="entry name" value="HATPase_c"/>
    <property type="match status" value="1"/>
</dbReference>
<keyword evidence="1" id="KW-0808">Transferase</keyword>
<dbReference type="SMART" id="SM00387">
    <property type="entry name" value="HATPase_c"/>
    <property type="match status" value="1"/>
</dbReference>
<keyword evidence="4" id="KW-0802">TPR repeat</keyword>
<organism evidence="7 8">
    <name type="scientific">Wandonia haliotis</name>
    <dbReference type="NCBI Taxonomy" id="574963"/>
    <lineage>
        <taxon>Bacteria</taxon>
        <taxon>Pseudomonadati</taxon>
        <taxon>Bacteroidota</taxon>
        <taxon>Flavobacteriia</taxon>
        <taxon>Flavobacteriales</taxon>
        <taxon>Crocinitomicaceae</taxon>
        <taxon>Wandonia</taxon>
    </lineage>
</organism>
<reference evidence="8" key="1">
    <citation type="journal article" date="2019" name="Int. J. Syst. Evol. Microbiol.">
        <title>The Global Catalogue of Microorganisms (GCM) 10K type strain sequencing project: providing services to taxonomists for standard genome sequencing and annotation.</title>
        <authorList>
            <consortium name="The Broad Institute Genomics Platform"/>
            <consortium name="The Broad Institute Genome Sequencing Center for Infectious Disease"/>
            <person name="Wu L."/>
            <person name="Ma J."/>
        </authorList>
    </citation>
    <scope>NUCLEOTIDE SEQUENCE [LARGE SCALE GENOMIC DNA]</scope>
    <source>
        <strain evidence="8">JCM 16083</strain>
    </source>
</reference>
<dbReference type="PANTHER" id="PTHR24421:SF55">
    <property type="entry name" value="SENSOR HISTIDINE KINASE YDFH"/>
    <property type="match status" value="1"/>
</dbReference>
<feature type="repeat" description="TPR" evidence="4">
    <location>
        <begin position="224"/>
        <end position="257"/>
    </location>
</feature>
<dbReference type="InterPro" id="IPR019734">
    <property type="entry name" value="TPR_rpt"/>
</dbReference>
<evidence type="ECO:0000256" key="3">
    <source>
        <dbReference type="ARBA" id="ARBA00023012"/>
    </source>
</evidence>
<keyword evidence="5" id="KW-1133">Transmembrane helix</keyword>
<dbReference type="SUPFAM" id="SSF48452">
    <property type="entry name" value="TPR-like"/>
    <property type="match status" value="2"/>
</dbReference>
<evidence type="ECO:0000313" key="8">
    <source>
        <dbReference type="Proteomes" id="UP001501126"/>
    </source>
</evidence>
<sequence>MQKGKWILGFVLFSFYQITYSQTQDSVRIEKLFTDLLRGQADSSEVYMEVAEISGRLNEGQKINWIRYNEAKYLLFSGHPEKAEQIAFSALQSFKENENTLSSLKFYALLASSLSLQQQYEEAIRYFKKALEIAEENKMDLQAAYIHNNIANVFFSLLDYAAAHTHAAKSVEILRNYPDDPNYPSILAVLSVSEAKLDQFEMAEEHALQAREMAGKSSNFMALIIAVHALGEVEFSKNDFQEAQRYYEESLALAERFNQKQFVLLNAIGILTVSLEQKNYEAGVNFGEKALELAAITENRSTLYSIKRKLAHAYSGLGQNEDAFRMMNEAHEIYKETNKSETQKAINDLLIQYDTEKKEKEITRTRLELLAKEVESARLWNIITVTGILFLVLMIVFMIYRSVMKERIMRIESKKEKDMFDALIRGEERERRRLGHELHDGLASQLVGIKYRLESDNSVSPNIKQELLNQISGAHEETRRIAHNLAPSGMKELGLIESLRRFAMDNSTPHLSIEFDHIGSGTIMLSAEKTLMLFRIIQELVQNAVKHAKSDELFIQTSLTDKLLDIRVENNGVGFDVKKAKKGNGLTSIEERVHLLNGTFSIDSGEETNGAIAHISIYLNN</sequence>
<dbReference type="Pfam" id="PF07730">
    <property type="entry name" value="HisKA_3"/>
    <property type="match status" value="1"/>
</dbReference>
<dbReference type="Gene3D" id="1.25.40.10">
    <property type="entry name" value="Tetratricopeptide repeat domain"/>
    <property type="match status" value="2"/>
</dbReference>
<dbReference type="PROSITE" id="PS50005">
    <property type="entry name" value="TPR"/>
    <property type="match status" value="2"/>
</dbReference>
<dbReference type="InterPro" id="IPR005467">
    <property type="entry name" value="His_kinase_dom"/>
</dbReference>
<evidence type="ECO:0000256" key="4">
    <source>
        <dbReference type="PROSITE-ProRule" id="PRU00339"/>
    </source>
</evidence>
<dbReference type="InterPro" id="IPR036890">
    <property type="entry name" value="HATPase_C_sf"/>
</dbReference>
<dbReference type="RefSeq" id="WP_343785792.1">
    <property type="nucleotide sequence ID" value="NZ_BAAAFH010000007.1"/>
</dbReference>
<feature type="domain" description="Histidine kinase" evidence="6">
    <location>
        <begin position="433"/>
        <end position="621"/>
    </location>
</feature>
<evidence type="ECO:0000256" key="1">
    <source>
        <dbReference type="ARBA" id="ARBA00022679"/>
    </source>
</evidence>
<dbReference type="SMART" id="SM00028">
    <property type="entry name" value="TPR"/>
    <property type="match status" value="5"/>
</dbReference>
<evidence type="ECO:0000256" key="5">
    <source>
        <dbReference type="SAM" id="Phobius"/>
    </source>
</evidence>
<evidence type="ECO:0000256" key="2">
    <source>
        <dbReference type="ARBA" id="ARBA00022777"/>
    </source>
</evidence>
<dbReference type="PROSITE" id="PS50109">
    <property type="entry name" value="HIS_KIN"/>
    <property type="match status" value="1"/>
</dbReference>
<comment type="caution">
    <text evidence="7">The sequence shown here is derived from an EMBL/GenBank/DDBJ whole genome shotgun (WGS) entry which is preliminary data.</text>
</comment>
<keyword evidence="5" id="KW-0472">Membrane</keyword>
<keyword evidence="3" id="KW-0902">Two-component regulatory system</keyword>
<dbReference type="CDD" id="cd16917">
    <property type="entry name" value="HATPase_UhpB-NarQ-NarX-like"/>
    <property type="match status" value="1"/>
</dbReference>
<dbReference type="Pfam" id="PF13181">
    <property type="entry name" value="TPR_8"/>
    <property type="match status" value="1"/>
</dbReference>
<dbReference type="InterPro" id="IPR050482">
    <property type="entry name" value="Sensor_HK_TwoCompSys"/>
</dbReference>
<evidence type="ECO:0000313" key="7">
    <source>
        <dbReference type="EMBL" id="GAA0874871.1"/>
    </source>
</evidence>
<protein>
    <recommendedName>
        <fullName evidence="6">Histidine kinase domain-containing protein</fullName>
    </recommendedName>
</protein>
<keyword evidence="5" id="KW-0812">Transmembrane</keyword>
<dbReference type="InterPro" id="IPR011712">
    <property type="entry name" value="Sig_transdc_His_kin_sub3_dim/P"/>
</dbReference>
<dbReference type="Pfam" id="PF13424">
    <property type="entry name" value="TPR_12"/>
    <property type="match status" value="1"/>
</dbReference>
<evidence type="ECO:0000259" key="6">
    <source>
        <dbReference type="PROSITE" id="PS50109"/>
    </source>
</evidence>
<name>A0ABN1MNP8_9FLAO</name>
<dbReference type="Proteomes" id="UP001501126">
    <property type="component" value="Unassembled WGS sequence"/>
</dbReference>
<feature type="transmembrane region" description="Helical" evidence="5">
    <location>
        <begin position="379"/>
        <end position="400"/>
    </location>
</feature>